<proteinExistence type="predicted"/>
<name>A0ABU6WVR3_9FABA</name>
<evidence type="ECO:0000313" key="2">
    <source>
        <dbReference type="EMBL" id="MED6190022.1"/>
    </source>
</evidence>
<dbReference type="EMBL" id="JASCZI010184252">
    <property type="protein sequence ID" value="MED6190022.1"/>
    <property type="molecule type" value="Genomic_DNA"/>
</dbReference>
<dbReference type="Proteomes" id="UP001341840">
    <property type="component" value="Unassembled WGS sequence"/>
</dbReference>
<feature type="compositionally biased region" description="Basic and acidic residues" evidence="1">
    <location>
        <begin position="79"/>
        <end position="88"/>
    </location>
</feature>
<organism evidence="2 3">
    <name type="scientific">Stylosanthes scabra</name>
    <dbReference type="NCBI Taxonomy" id="79078"/>
    <lineage>
        <taxon>Eukaryota</taxon>
        <taxon>Viridiplantae</taxon>
        <taxon>Streptophyta</taxon>
        <taxon>Embryophyta</taxon>
        <taxon>Tracheophyta</taxon>
        <taxon>Spermatophyta</taxon>
        <taxon>Magnoliopsida</taxon>
        <taxon>eudicotyledons</taxon>
        <taxon>Gunneridae</taxon>
        <taxon>Pentapetalae</taxon>
        <taxon>rosids</taxon>
        <taxon>fabids</taxon>
        <taxon>Fabales</taxon>
        <taxon>Fabaceae</taxon>
        <taxon>Papilionoideae</taxon>
        <taxon>50 kb inversion clade</taxon>
        <taxon>dalbergioids sensu lato</taxon>
        <taxon>Dalbergieae</taxon>
        <taxon>Pterocarpus clade</taxon>
        <taxon>Stylosanthes</taxon>
    </lineage>
</organism>
<evidence type="ECO:0000313" key="3">
    <source>
        <dbReference type="Proteomes" id="UP001341840"/>
    </source>
</evidence>
<sequence>MDAMRRTYDIGIKPVNSEEYWEPCDLIRPIAPKIFKPPGRPRKTRTEAGRPPPPPQPNNAEKEHNTEQPQVPPPQELTLEERRVNIVL</sequence>
<reference evidence="2 3" key="1">
    <citation type="journal article" date="2023" name="Plants (Basel)">
        <title>Bridging the Gap: Combining Genomics and Transcriptomics Approaches to Understand Stylosanthes scabra, an Orphan Legume from the Brazilian Caatinga.</title>
        <authorList>
            <person name="Ferreira-Neto J.R.C."/>
            <person name="da Silva M.D."/>
            <person name="Binneck E."/>
            <person name="de Melo N.F."/>
            <person name="da Silva R.H."/>
            <person name="de Melo A.L.T.M."/>
            <person name="Pandolfi V."/>
            <person name="Bustamante F.O."/>
            <person name="Brasileiro-Vidal A.C."/>
            <person name="Benko-Iseppon A.M."/>
        </authorList>
    </citation>
    <scope>NUCLEOTIDE SEQUENCE [LARGE SCALE GENOMIC DNA]</scope>
    <source>
        <tissue evidence="2">Leaves</tissue>
    </source>
</reference>
<accession>A0ABU6WVR3</accession>
<protein>
    <submittedName>
        <fullName evidence="2">Uncharacterized protein</fullName>
    </submittedName>
</protein>
<comment type="caution">
    <text evidence="2">The sequence shown here is derived from an EMBL/GenBank/DDBJ whole genome shotgun (WGS) entry which is preliminary data.</text>
</comment>
<evidence type="ECO:0000256" key="1">
    <source>
        <dbReference type="SAM" id="MobiDB-lite"/>
    </source>
</evidence>
<keyword evidence="3" id="KW-1185">Reference proteome</keyword>
<gene>
    <name evidence="2" type="ORF">PIB30_101689</name>
</gene>
<feature type="region of interest" description="Disordered" evidence="1">
    <location>
        <begin position="31"/>
        <end position="88"/>
    </location>
</feature>